<dbReference type="Proteomes" id="UP001596091">
    <property type="component" value="Unassembled WGS sequence"/>
</dbReference>
<dbReference type="Gene3D" id="3.50.50.60">
    <property type="entry name" value="FAD/NAD(P)-binding domain"/>
    <property type="match status" value="2"/>
</dbReference>
<comment type="catalytic activity">
    <reaction evidence="12 13">
        <text>N(6)-[(R)-dihydrolipoyl]-L-lysyl-[protein] + NAD(+) = N(6)-[(R)-lipoyl]-L-lysyl-[protein] + NADH + H(+)</text>
        <dbReference type="Rhea" id="RHEA:15045"/>
        <dbReference type="Rhea" id="RHEA-COMP:10474"/>
        <dbReference type="Rhea" id="RHEA-COMP:10475"/>
        <dbReference type="ChEBI" id="CHEBI:15378"/>
        <dbReference type="ChEBI" id="CHEBI:57540"/>
        <dbReference type="ChEBI" id="CHEBI:57945"/>
        <dbReference type="ChEBI" id="CHEBI:83099"/>
        <dbReference type="ChEBI" id="CHEBI:83100"/>
        <dbReference type="EC" id="1.8.1.4"/>
    </reaction>
</comment>
<gene>
    <name evidence="16" type="primary">lpdA</name>
    <name evidence="16" type="ORF">ACFPT7_15430</name>
</gene>
<evidence type="ECO:0000313" key="16">
    <source>
        <dbReference type="EMBL" id="MFC5863698.1"/>
    </source>
</evidence>
<keyword evidence="9 13" id="KW-0520">NAD</keyword>
<evidence type="ECO:0000256" key="9">
    <source>
        <dbReference type="ARBA" id="ARBA00023027"/>
    </source>
</evidence>
<comment type="similarity">
    <text evidence="2 13">Belongs to the class-I pyridine nucleotide-disulfide oxidoreductase family.</text>
</comment>
<protein>
    <recommendedName>
        <fullName evidence="4 13">Dihydrolipoyl dehydrogenase</fullName>
        <ecNumber evidence="3 13">1.8.1.4</ecNumber>
    </recommendedName>
</protein>
<evidence type="ECO:0000256" key="7">
    <source>
        <dbReference type="ARBA" id="ARBA00022827"/>
    </source>
</evidence>
<accession>A0ABW1EL53</accession>
<dbReference type="PANTHER" id="PTHR22912">
    <property type="entry name" value="DISULFIDE OXIDOREDUCTASE"/>
    <property type="match status" value="1"/>
</dbReference>
<evidence type="ECO:0000256" key="4">
    <source>
        <dbReference type="ARBA" id="ARBA00016961"/>
    </source>
</evidence>
<dbReference type="Pfam" id="PF07992">
    <property type="entry name" value="Pyr_redox_2"/>
    <property type="match status" value="1"/>
</dbReference>
<keyword evidence="11 13" id="KW-0676">Redox-active center</keyword>
<dbReference type="InterPro" id="IPR001100">
    <property type="entry name" value="Pyr_nuc-diS_OxRdtase"/>
</dbReference>
<keyword evidence="10" id="KW-1015">Disulfide bond</keyword>
<evidence type="ECO:0000259" key="15">
    <source>
        <dbReference type="Pfam" id="PF07992"/>
    </source>
</evidence>
<dbReference type="InterPro" id="IPR004099">
    <property type="entry name" value="Pyr_nucl-diS_OxRdtase_dimer"/>
</dbReference>
<dbReference type="PRINTS" id="PR00411">
    <property type="entry name" value="PNDRDTASEI"/>
</dbReference>
<sequence>MPETIYDVAIIGSGPAGYTAAIRAGEFGLKVALIEKNDQMGGTCLHVGCIPTKALLFHAEVWDHLKHAADYGIDNVTSPQVNWPNALKRKNAIIQKHVKGLEFLMRKNKVNVIEGYGRLTGPAKDGIHTVSLYTEGGGGAAGEQTTLQAKNIIVATGSEAKLLPGLEADTRILTNIEILSMADVPKSLIVIGAGAVGVEFSSIFRSFGSEVTIIEYLPRLVPVEDEEISKELTRQFKKRGIDVNTGAKVESVEKTETGVKVTWIGSNGKQQVKEAEKVLIAVGRAPRIGNIDIDKTKIELDRGFIKTGEAMETAEPGIFAIGDIVAGMPQLAHSGAMAGMVAVAKIAGKPYRPIRRDRIPGCTYTEPQIGSVGLTEAAAKEKGHEVKVGKFPFAGNSKATIVDSHDGFVKIVSDTKYGEILGVHIIGPQATEIISEAVVAMDLEGTVDELMYTIHAHPTLSESMLDAYGAVNGLAINA</sequence>
<dbReference type="InterPro" id="IPR036188">
    <property type="entry name" value="FAD/NAD-bd_sf"/>
</dbReference>
<evidence type="ECO:0000259" key="14">
    <source>
        <dbReference type="Pfam" id="PF02852"/>
    </source>
</evidence>
<keyword evidence="6 13" id="KW-0285">Flavoprotein</keyword>
<evidence type="ECO:0000256" key="2">
    <source>
        <dbReference type="ARBA" id="ARBA00007532"/>
    </source>
</evidence>
<comment type="subcellular location">
    <subcellularLocation>
        <location evidence="1">Cytoplasm</location>
    </subcellularLocation>
</comment>
<dbReference type="NCBIfam" id="TIGR01350">
    <property type="entry name" value="lipoamide_DH"/>
    <property type="match status" value="1"/>
</dbReference>
<dbReference type="SUPFAM" id="SSF51905">
    <property type="entry name" value="FAD/NAD(P)-binding domain"/>
    <property type="match status" value="1"/>
</dbReference>
<evidence type="ECO:0000256" key="11">
    <source>
        <dbReference type="ARBA" id="ARBA00023284"/>
    </source>
</evidence>
<keyword evidence="5" id="KW-0963">Cytoplasm</keyword>
<evidence type="ECO:0000256" key="1">
    <source>
        <dbReference type="ARBA" id="ARBA00004496"/>
    </source>
</evidence>
<dbReference type="RefSeq" id="WP_263339934.1">
    <property type="nucleotide sequence ID" value="NZ_JAGSYH010000005.1"/>
</dbReference>
<name>A0ABW1EL53_9BACT</name>
<dbReference type="GO" id="GO:0004148">
    <property type="term" value="F:dihydrolipoyl dehydrogenase (NADH) activity"/>
    <property type="evidence" value="ECO:0007669"/>
    <property type="project" value="UniProtKB-EC"/>
</dbReference>
<evidence type="ECO:0000256" key="6">
    <source>
        <dbReference type="ARBA" id="ARBA00022630"/>
    </source>
</evidence>
<dbReference type="EC" id="1.8.1.4" evidence="3 13"/>
<dbReference type="SUPFAM" id="SSF55424">
    <property type="entry name" value="FAD/NAD-linked reductases, dimerisation (C-terminal) domain"/>
    <property type="match status" value="1"/>
</dbReference>
<dbReference type="InterPro" id="IPR050151">
    <property type="entry name" value="Class-I_Pyr_Nuc-Dis_Oxidored"/>
</dbReference>
<keyword evidence="8 13" id="KW-0560">Oxidoreductase</keyword>
<comment type="cofactor">
    <cofactor evidence="13">
        <name>FAD</name>
        <dbReference type="ChEBI" id="CHEBI:57692"/>
    </cofactor>
    <text evidence="13">Binds 1 FAD per subunit.</text>
</comment>
<keyword evidence="17" id="KW-1185">Reference proteome</keyword>
<evidence type="ECO:0000256" key="8">
    <source>
        <dbReference type="ARBA" id="ARBA00023002"/>
    </source>
</evidence>
<dbReference type="PROSITE" id="PS00076">
    <property type="entry name" value="PYRIDINE_REDOX_1"/>
    <property type="match status" value="1"/>
</dbReference>
<feature type="domain" description="Pyridine nucleotide-disulphide oxidoreductase dimerisation" evidence="14">
    <location>
        <begin position="359"/>
        <end position="467"/>
    </location>
</feature>
<dbReference type="Pfam" id="PF02852">
    <property type="entry name" value="Pyr_redox_dim"/>
    <property type="match status" value="1"/>
</dbReference>
<comment type="miscellaneous">
    <text evidence="13">The active site is a redox-active disulfide bond.</text>
</comment>
<evidence type="ECO:0000313" key="17">
    <source>
        <dbReference type="Proteomes" id="UP001596091"/>
    </source>
</evidence>
<dbReference type="InterPro" id="IPR006258">
    <property type="entry name" value="Lipoamide_DH"/>
</dbReference>
<evidence type="ECO:0000256" key="3">
    <source>
        <dbReference type="ARBA" id="ARBA00012608"/>
    </source>
</evidence>
<keyword evidence="7 13" id="KW-0274">FAD</keyword>
<dbReference type="InterPro" id="IPR023753">
    <property type="entry name" value="FAD/NAD-binding_dom"/>
</dbReference>
<evidence type="ECO:0000256" key="13">
    <source>
        <dbReference type="RuleBase" id="RU003692"/>
    </source>
</evidence>
<proteinExistence type="inferred from homology"/>
<evidence type="ECO:0000256" key="12">
    <source>
        <dbReference type="ARBA" id="ARBA00049187"/>
    </source>
</evidence>
<dbReference type="EMBL" id="JBHSPH010000005">
    <property type="protein sequence ID" value="MFC5863698.1"/>
    <property type="molecule type" value="Genomic_DNA"/>
</dbReference>
<organism evidence="16 17">
    <name type="scientific">Acidicapsa dinghuensis</name>
    <dbReference type="NCBI Taxonomy" id="2218256"/>
    <lineage>
        <taxon>Bacteria</taxon>
        <taxon>Pseudomonadati</taxon>
        <taxon>Acidobacteriota</taxon>
        <taxon>Terriglobia</taxon>
        <taxon>Terriglobales</taxon>
        <taxon>Acidobacteriaceae</taxon>
        <taxon>Acidicapsa</taxon>
    </lineage>
</organism>
<dbReference type="PRINTS" id="PR00368">
    <property type="entry name" value="FADPNR"/>
</dbReference>
<evidence type="ECO:0000256" key="10">
    <source>
        <dbReference type="ARBA" id="ARBA00023157"/>
    </source>
</evidence>
<reference evidence="17" key="1">
    <citation type="journal article" date="2019" name="Int. J. Syst. Evol. Microbiol.">
        <title>The Global Catalogue of Microorganisms (GCM) 10K type strain sequencing project: providing services to taxonomists for standard genome sequencing and annotation.</title>
        <authorList>
            <consortium name="The Broad Institute Genomics Platform"/>
            <consortium name="The Broad Institute Genome Sequencing Center for Infectious Disease"/>
            <person name="Wu L."/>
            <person name="Ma J."/>
        </authorList>
    </citation>
    <scope>NUCLEOTIDE SEQUENCE [LARGE SCALE GENOMIC DNA]</scope>
    <source>
        <strain evidence="17">JCM 4087</strain>
    </source>
</reference>
<comment type="caution">
    <text evidence="16">The sequence shown here is derived from an EMBL/GenBank/DDBJ whole genome shotgun (WGS) entry which is preliminary data.</text>
</comment>
<dbReference type="PANTHER" id="PTHR22912:SF217">
    <property type="entry name" value="DIHYDROLIPOYL DEHYDROGENASE"/>
    <property type="match status" value="1"/>
</dbReference>
<dbReference type="Gene3D" id="3.30.390.30">
    <property type="match status" value="1"/>
</dbReference>
<dbReference type="PIRSF" id="PIRSF000350">
    <property type="entry name" value="Mercury_reductase_MerA"/>
    <property type="match status" value="1"/>
</dbReference>
<feature type="domain" description="FAD/NAD(P)-binding" evidence="15">
    <location>
        <begin position="6"/>
        <end position="339"/>
    </location>
</feature>
<evidence type="ECO:0000256" key="5">
    <source>
        <dbReference type="ARBA" id="ARBA00022490"/>
    </source>
</evidence>
<dbReference type="InterPro" id="IPR016156">
    <property type="entry name" value="FAD/NAD-linked_Rdtase_dimer_sf"/>
</dbReference>
<dbReference type="InterPro" id="IPR012999">
    <property type="entry name" value="Pyr_OxRdtase_I_AS"/>
</dbReference>